<sequence length="275" mass="30701">METSSIVPWKINNQGNTTSAPLSTTKSVILASLATVYFITIFASIFGNSVIIHIIRTRHFLKTGTNCLILNQACADLIITFTVMTGMLGDDLFHRNWFGGDWGLPMCQLLVWLQFPAEYCSIWSLAAIAVDRYFAVTRPLHLSPISRHIKLVISVLWLWSFASAAGMATMAKLTFVNGTGYFCLINFSQVEMNAASITSMSILILNFVVPLVAMTVLYSIVCWRLLSRDPPGEGAANQDQRHEEAMKTAKKVTRMMIVVVVLFVLCWFPFMCLLV</sequence>
<gene>
    <name evidence="11" type="ORF">OS493_027635</name>
</gene>
<feature type="transmembrane region" description="Helical" evidence="9">
    <location>
        <begin position="28"/>
        <end position="55"/>
    </location>
</feature>
<evidence type="ECO:0000256" key="5">
    <source>
        <dbReference type="ARBA" id="ARBA00023136"/>
    </source>
</evidence>
<keyword evidence="6 8" id="KW-0675">Receptor</keyword>
<evidence type="ECO:0000256" key="4">
    <source>
        <dbReference type="ARBA" id="ARBA00023040"/>
    </source>
</evidence>
<dbReference type="Gene3D" id="1.20.1070.10">
    <property type="entry name" value="Rhodopsin 7-helix transmembrane proteins"/>
    <property type="match status" value="1"/>
</dbReference>
<evidence type="ECO:0000259" key="10">
    <source>
        <dbReference type="PROSITE" id="PS50262"/>
    </source>
</evidence>
<organism evidence="11 12">
    <name type="scientific">Desmophyllum pertusum</name>
    <dbReference type="NCBI Taxonomy" id="174260"/>
    <lineage>
        <taxon>Eukaryota</taxon>
        <taxon>Metazoa</taxon>
        <taxon>Cnidaria</taxon>
        <taxon>Anthozoa</taxon>
        <taxon>Hexacorallia</taxon>
        <taxon>Scleractinia</taxon>
        <taxon>Caryophylliina</taxon>
        <taxon>Caryophylliidae</taxon>
        <taxon>Desmophyllum</taxon>
    </lineage>
</organism>
<feature type="transmembrane region" description="Helical" evidence="9">
    <location>
        <begin position="151"/>
        <end position="175"/>
    </location>
</feature>
<keyword evidence="4 8" id="KW-0297">G-protein coupled receptor</keyword>
<evidence type="ECO:0000256" key="9">
    <source>
        <dbReference type="SAM" id="Phobius"/>
    </source>
</evidence>
<feature type="transmembrane region" description="Helical" evidence="9">
    <location>
        <begin position="252"/>
        <end position="270"/>
    </location>
</feature>
<evidence type="ECO:0000256" key="1">
    <source>
        <dbReference type="ARBA" id="ARBA00004141"/>
    </source>
</evidence>
<evidence type="ECO:0000256" key="7">
    <source>
        <dbReference type="ARBA" id="ARBA00023224"/>
    </source>
</evidence>
<dbReference type="PANTHER" id="PTHR45695:SF9">
    <property type="entry name" value="LEUCOKININ RECEPTOR"/>
    <property type="match status" value="1"/>
</dbReference>
<dbReference type="Proteomes" id="UP001163046">
    <property type="component" value="Unassembled WGS sequence"/>
</dbReference>
<dbReference type="PRINTS" id="PR00237">
    <property type="entry name" value="GPCRRHODOPSN"/>
</dbReference>
<dbReference type="SUPFAM" id="SSF81321">
    <property type="entry name" value="Family A G protein-coupled receptor-like"/>
    <property type="match status" value="1"/>
</dbReference>
<protein>
    <recommendedName>
        <fullName evidence="10">G-protein coupled receptors family 1 profile domain-containing protein</fullName>
    </recommendedName>
</protein>
<comment type="similarity">
    <text evidence="8">Belongs to the G-protein coupled receptor 1 family.</text>
</comment>
<proteinExistence type="inferred from homology"/>
<evidence type="ECO:0000256" key="2">
    <source>
        <dbReference type="ARBA" id="ARBA00022692"/>
    </source>
</evidence>
<dbReference type="PROSITE" id="PS00237">
    <property type="entry name" value="G_PROTEIN_RECEP_F1_1"/>
    <property type="match status" value="1"/>
</dbReference>
<dbReference type="InterPro" id="IPR000276">
    <property type="entry name" value="GPCR_Rhodpsn"/>
</dbReference>
<dbReference type="EMBL" id="MU825898">
    <property type="protein sequence ID" value="KAJ7383474.1"/>
    <property type="molecule type" value="Genomic_DNA"/>
</dbReference>
<evidence type="ECO:0000313" key="11">
    <source>
        <dbReference type="EMBL" id="KAJ7383474.1"/>
    </source>
</evidence>
<evidence type="ECO:0000256" key="8">
    <source>
        <dbReference type="RuleBase" id="RU000688"/>
    </source>
</evidence>
<feature type="domain" description="G-protein coupled receptors family 1 profile" evidence="10">
    <location>
        <begin position="47"/>
        <end position="275"/>
    </location>
</feature>
<dbReference type="GO" id="GO:0005886">
    <property type="term" value="C:plasma membrane"/>
    <property type="evidence" value="ECO:0007669"/>
    <property type="project" value="TreeGrafter"/>
</dbReference>
<dbReference type="PANTHER" id="PTHR45695">
    <property type="entry name" value="LEUCOKININ RECEPTOR-RELATED"/>
    <property type="match status" value="1"/>
</dbReference>
<dbReference type="InterPro" id="IPR017452">
    <property type="entry name" value="GPCR_Rhodpsn_7TM"/>
</dbReference>
<comment type="subcellular location">
    <subcellularLocation>
        <location evidence="1">Membrane</location>
        <topology evidence="1">Multi-pass membrane protein</topology>
    </subcellularLocation>
</comment>
<accession>A0A9X0D3G9</accession>
<dbReference type="OrthoDB" id="6076970at2759"/>
<evidence type="ECO:0000256" key="6">
    <source>
        <dbReference type="ARBA" id="ARBA00023170"/>
    </source>
</evidence>
<dbReference type="CDD" id="cd00637">
    <property type="entry name" value="7tm_classA_rhodopsin-like"/>
    <property type="match status" value="1"/>
</dbReference>
<evidence type="ECO:0000313" key="12">
    <source>
        <dbReference type="Proteomes" id="UP001163046"/>
    </source>
</evidence>
<dbReference type="AlphaFoldDB" id="A0A9X0D3G9"/>
<keyword evidence="12" id="KW-1185">Reference proteome</keyword>
<keyword evidence="3 9" id="KW-1133">Transmembrane helix</keyword>
<name>A0A9X0D3G9_9CNID</name>
<dbReference type="PROSITE" id="PS50262">
    <property type="entry name" value="G_PROTEIN_RECEP_F1_2"/>
    <property type="match status" value="1"/>
</dbReference>
<evidence type="ECO:0000256" key="3">
    <source>
        <dbReference type="ARBA" id="ARBA00022989"/>
    </source>
</evidence>
<feature type="transmembrane region" description="Helical" evidence="9">
    <location>
        <begin position="195"/>
        <end position="221"/>
    </location>
</feature>
<reference evidence="11" key="1">
    <citation type="submission" date="2023-01" db="EMBL/GenBank/DDBJ databases">
        <title>Genome assembly of the deep-sea coral Lophelia pertusa.</title>
        <authorList>
            <person name="Herrera S."/>
            <person name="Cordes E."/>
        </authorList>
    </citation>
    <scope>NUCLEOTIDE SEQUENCE</scope>
    <source>
        <strain evidence="11">USNM1676648</strain>
        <tissue evidence="11">Polyp</tissue>
    </source>
</reference>
<keyword evidence="7 8" id="KW-0807">Transducer</keyword>
<comment type="caution">
    <text evidence="11">The sequence shown here is derived from an EMBL/GenBank/DDBJ whole genome shotgun (WGS) entry which is preliminary data.</text>
</comment>
<feature type="transmembrane region" description="Helical" evidence="9">
    <location>
        <begin position="67"/>
        <end position="89"/>
    </location>
</feature>
<dbReference type="Pfam" id="PF00001">
    <property type="entry name" value="7tm_1"/>
    <property type="match status" value="1"/>
</dbReference>
<keyword evidence="2 8" id="KW-0812">Transmembrane</keyword>
<dbReference type="GO" id="GO:0004930">
    <property type="term" value="F:G protein-coupled receptor activity"/>
    <property type="evidence" value="ECO:0007669"/>
    <property type="project" value="UniProtKB-KW"/>
</dbReference>
<feature type="transmembrane region" description="Helical" evidence="9">
    <location>
        <begin position="109"/>
        <end position="130"/>
    </location>
</feature>
<keyword evidence="5 9" id="KW-0472">Membrane</keyword>